<protein>
    <submittedName>
        <fullName evidence="3">DUF1735 domain-containing protein</fullName>
    </submittedName>
</protein>
<dbReference type="Gene3D" id="2.60.40.1740">
    <property type="entry name" value="hypothetical protein (bacova_03559)"/>
    <property type="match status" value="1"/>
</dbReference>
<gene>
    <name evidence="3" type="ORF">IAB75_11865</name>
</gene>
<dbReference type="Gene3D" id="2.60.120.200">
    <property type="match status" value="1"/>
</dbReference>
<dbReference type="EMBL" id="JADILV010000085">
    <property type="protein sequence ID" value="MBO8484786.1"/>
    <property type="molecule type" value="Genomic_DNA"/>
</dbReference>
<sequence>MKSINIIMAGLAGLMFCACSTNSEDEHHFDNKLYINTSTASEDILFKASTETATESRQLTIAVPIPVEQEVSGKFVFDPSRTAVYNMAYGAEAETLPSEMLSIEEPVATINAGASESAPVTVVFSGIEALDRDKVYVAPVSLVDVQGIDVLDSKTIVYYVFKGAALINVVADIRENYFPINWSSDVSRLNAVTVEALIRVRNFDVQDGKSEGISTVFGIEGGFLVRIGDAQVEKNQIQLCNPNGSFPSRNPDYGLPTDEWVHIAVVWDGTTGDRIIYHNGQKIVSDTNASGTVSLSSNCYIGRSWNDQRWLDGEISEVRIWSRQRTQDELNALNAFYTVDPGSEGLIAYWKFDEGSGKTIKDYSGNGNDIEAANDLTWTRVSLPE</sequence>
<accession>A0A940DXG6</accession>
<dbReference type="InterPro" id="IPR013728">
    <property type="entry name" value="BT_3987-like_N"/>
</dbReference>
<reference evidence="3" key="1">
    <citation type="submission" date="2020-10" db="EMBL/GenBank/DDBJ databases">
        <authorList>
            <person name="Gilroy R."/>
        </authorList>
    </citation>
    <scope>NUCLEOTIDE SEQUENCE</scope>
    <source>
        <strain evidence="3">G3-8215</strain>
    </source>
</reference>
<evidence type="ECO:0000313" key="3">
    <source>
        <dbReference type="EMBL" id="MBO8484786.1"/>
    </source>
</evidence>
<feature type="chain" id="PRO_5037644781" evidence="1">
    <location>
        <begin position="24"/>
        <end position="385"/>
    </location>
</feature>
<evidence type="ECO:0000256" key="1">
    <source>
        <dbReference type="SAM" id="SignalP"/>
    </source>
</evidence>
<dbReference type="Pfam" id="PF13385">
    <property type="entry name" value="Laminin_G_3"/>
    <property type="match status" value="1"/>
</dbReference>
<organism evidence="3 4">
    <name type="scientific">Candidatus Cryptobacteroides avicola</name>
    <dbReference type="NCBI Taxonomy" id="2840757"/>
    <lineage>
        <taxon>Bacteria</taxon>
        <taxon>Pseudomonadati</taxon>
        <taxon>Bacteroidota</taxon>
        <taxon>Bacteroidia</taxon>
        <taxon>Bacteroidales</taxon>
        <taxon>Candidatus Cryptobacteroides</taxon>
    </lineage>
</organism>
<dbReference type="PROSITE" id="PS51257">
    <property type="entry name" value="PROKAR_LIPOPROTEIN"/>
    <property type="match status" value="1"/>
</dbReference>
<evidence type="ECO:0000259" key="2">
    <source>
        <dbReference type="Pfam" id="PF08522"/>
    </source>
</evidence>
<dbReference type="SUPFAM" id="SSF49899">
    <property type="entry name" value="Concanavalin A-like lectins/glucanases"/>
    <property type="match status" value="1"/>
</dbReference>
<dbReference type="Pfam" id="PF08522">
    <property type="entry name" value="BT_3987-like_N"/>
    <property type="match status" value="1"/>
</dbReference>
<dbReference type="GO" id="GO:0005975">
    <property type="term" value="P:carbohydrate metabolic process"/>
    <property type="evidence" value="ECO:0007669"/>
    <property type="project" value="UniProtKB-ARBA"/>
</dbReference>
<evidence type="ECO:0000313" key="4">
    <source>
        <dbReference type="Proteomes" id="UP000725002"/>
    </source>
</evidence>
<comment type="caution">
    <text evidence="3">The sequence shown here is derived from an EMBL/GenBank/DDBJ whole genome shotgun (WGS) entry which is preliminary data.</text>
</comment>
<dbReference type="Proteomes" id="UP000725002">
    <property type="component" value="Unassembled WGS sequence"/>
</dbReference>
<keyword evidence="1" id="KW-0732">Signal</keyword>
<proteinExistence type="predicted"/>
<feature type="signal peptide" evidence="1">
    <location>
        <begin position="1"/>
        <end position="23"/>
    </location>
</feature>
<feature type="domain" description="BT-3987-like N-terminal" evidence="2">
    <location>
        <begin position="29"/>
        <end position="147"/>
    </location>
</feature>
<dbReference type="InterPro" id="IPR013320">
    <property type="entry name" value="ConA-like_dom_sf"/>
</dbReference>
<dbReference type="AlphaFoldDB" id="A0A940DXG6"/>
<reference evidence="3" key="2">
    <citation type="journal article" date="2021" name="PeerJ">
        <title>Extensive microbial diversity within the chicken gut microbiome revealed by metagenomics and culture.</title>
        <authorList>
            <person name="Gilroy R."/>
            <person name="Ravi A."/>
            <person name="Getino M."/>
            <person name="Pursley I."/>
            <person name="Horton D.L."/>
            <person name="Alikhan N.F."/>
            <person name="Baker D."/>
            <person name="Gharbi K."/>
            <person name="Hall N."/>
            <person name="Watson M."/>
            <person name="Adriaenssens E.M."/>
            <person name="Foster-Nyarko E."/>
            <person name="Jarju S."/>
            <person name="Secka A."/>
            <person name="Antonio M."/>
            <person name="Oren A."/>
            <person name="Chaudhuri R.R."/>
            <person name="La Ragione R."/>
            <person name="Hildebrand F."/>
            <person name="Pallen M.J."/>
        </authorList>
    </citation>
    <scope>NUCLEOTIDE SEQUENCE</scope>
    <source>
        <strain evidence="3">G3-8215</strain>
    </source>
</reference>
<name>A0A940DXG6_9BACT</name>
<dbReference type="GO" id="GO:0004553">
    <property type="term" value="F:hydrolase activity, hydrolyzing O-glycosyl compounds"/>
    <property type="evidence" value="ECO:0007669"/>
    <property type="project" value="UniProtKB-ARBA"/>
</dbReference>